<comment type="caution">
    <text evidence="3">The sequence shown here is derived from an EMBL/GenBank/DDBJ whole genome shotgun (WGS) entry which is preliminary data.</text>
</comment>
<dbReference type="RefSeq" id="WP_006799824.1">
    <property type="nucleotide sequence ID" value="NZ_GL891983.1"/>
</dbReference>
<keyword evidence="2" id="KW-0472">Membrane</keyword>
<keyword evidence="2" id="KW-0812">Transmembrane</keyword>
<keyword evidence="4" id="KW-1185">Reference proteome</keyword>
<feature type="transmembrane region" description="Helical" evidence="2">
    <location>
        <begin position="36"/>
        <end position="57"/>
    </location>
</feature>
<reference evidence="3 4" key="1">
    <citation type="submission" date="2011-04" db="EMBL/GenBank/DDBJ databases">
        <title>The Genome Sequence of Dysgonomonas gadei ATCC BAA-286.</title>
        <authorList>
            <consortium name="The Broad Institute Genome Sequencing Platform"/>
            <person name="Earl A."/>
            <person name="Ward D."/>
            <person name="Feldgarden M."/>
            <person name="Gevers D."/>
            <person name="Pudlo N."/>
            <person name="Martens E."/>
            <person name="Allen-Vercoe E."/>
            <person name="Young S.K."/>
            <person name="Zeng Q."/>
            <person name="Gargeya S."/>
            <person name="Fitzgerald M."/>
            <person name="Haas B."/>
            <person name="Abouelleil A."/>
            <person name="Alvarado L."/>
            <person name="Arachchi H.M."/>
            <person name="Berlin A."/>
            <person name="Brown A."/>
            <person name="Chapman S.B."/>
            <person name="Chen Z."/>
            <person name="Dunbar C."/>
            <person name="Freedman E."/>
            <person name="Gearin G."/>
            <person name="Gellesch M."/>
            <person name="Goldberg J."/>
            <person name="Griggs A."/>
            <person name="Gujja S."/>
            <person name="Heiman D."/>
            <person name="Howarth C."/>
            <person name="Larson L."/>
            <person name="Lui A."/>
            <person name="MacDonald P.J.P."/>
            <person name="Mehta T."/>
            <person name="Montmayeur A."/>
            <person name="Murphy C."/>
            <person name="Neiman D."/>
            <person name="Pearson M."/>
            <person name="Priest M."/>
            <person name="Roberts A."/>
            <person name="Saif S."/>
            <person name="Shea T."/>
            <person name="Shenoy N."/>
            <person name="Sisk P."/>
            <person name="Stolte C."/>
            <person name="Sykes S."/>
            <person name="Yandava C."/>
            <person name="Wortman J."/>
            <person name="Nusbaum C."/>
            <person name="Birren B."/>
        </authorList>
    </citation>
    <scope>NUCLEOTIDE SEQUENCE [LARGE SCALE GENOMIC DNA]</scope>
    <source>
        <strain evidence="3 4">ATCC BAA-286</strain>
    </source>
</reference>
<dbReference type="AlphaFoldDB" id="F5IYR3"/>
<evidence type="ECO:0000313" key="4">
    <source>
        <dbReference type="Proteomes" id="UP000004913"/>
    </source>
</evidence>
<gene>
    <name evidence="3" type="ORF">HMPREF9455_02293</name>
</gene>
<name>F5IYR3_9BACT</name>
<evidence type="ECO:0000256" key="1">
    <source>
        <dbReference type="SAM" id="MobiDB-lite"/>
    </source>
</evidence>
<keyword evidence="2" id="KW-1133">Transmembrane helix</keyword>
<proteinExistence type="predicted"/>
<dbReference type="Proteomes" id="UP000004913">
    <property type="component" value="Unassembled WGS sequence"/>
</dbReference>
<dbReference type="HOGENOM" id="CLU_1452317_0_0_10"/>
<sequence length="186" mass="20838">MEPKESQNFLNRFENYLFQKYTTADHIPVTAYVVKVILILGFSIIAMSFVTGMFGISYEKSSILFRVTLLTALVLIVYKVYRSSKTILTSKGKALYFMYTLGSFLIGAGIFLKIVLYVIVALIVLFFIFALVGRFFGIGLGEDEPETKHYASTGNGKKEELKQTGSGPVGEKYFKGKDSGQDYTSY</sequence>
<organism evidence="3 4">
    <name type="scientific">Dysgonomonas gadei ATCC BAA-286</name>
    <dbReference type="NCBI Taxonomy" id="742766"/>
    <lineage>
        <taxon>Bacteria</taxon>
        <taxon>Pseudomonadati</taxon>
        <taxon>Bacteroidota</taxon>
        <taxon>Bacteroidia</taxon>
        <taxon>Bacteroidales</taxon>
        <taxon>Dysgonomonadaceae</taxon>
        <taxon>Dysgonomonas</taxon>
    </lineage>
</organism>
<evidence type="ECO:0000256" key="2">
    <source>
        <dbReference type="SAM" id="Phobius"/>
    </source>
</evidence>
<protein>
    <submittedName>
        <fullName evidence="3">Uncharacterized protein</fullName>
    </submittedName>
</protein>
<feature type="transmembrane region" description="Helical" evidence="2">
    <location>
        <begin position="118"/>
        <end position="140"/>
    </location>
</feature>
<feature type="region of interest" description="Disordered" evidence="1">
    <location>
        <begin position="149"/>
        <end position="186"/>
    </location>
</feature>
<accession>F5IYR3</accession>
<feature type="transmembrane region" description="Helical" evidence="2">
    <location>
        <begin position="93"/>
        <end position="112"/>
    </location>
</feature>
<dbReference type="EMBL" id="ADLV01000027">
    <property type="protein sequence ID" value="EGK01460.1"/>
    <property type="molecule type" value="Genomic_DNA"/>
</dbReference>
<feature type="transmembrane region" description="Helical" evidence="2">
    <location>
        <begin position="63"/>
        <end position="81"/>
    </location>
</feature>
<evidence type="ECO:0000313" key="3">
    <source>
        <dbReference type="EMBL" id="EGK01460.1"/>
    </source>
</evidence>